<keyword evidence="1" id="KW-0472">Membrane</keyword>
<evidence type="ECO:0000313" key="2">
    <source>
        <dbReference type="EMBL" id="GLO65318.1"/>
    </source>
</evidence>
<gene>
    <name evidence="2" type="ORF">MACH08_11020</name>
</gene>
<dbReference type="RefSeq" id="WP_017796005.1">
    <property type="nucleotide sequence ID" value="NZ_BSKO01000001.1"/>
</dbReference>
<feature type="transmembrane region" description="Helical" evidence="1">
    <location>
        <begin position="29"/>
        <end position="48"/>
    </location>
</feature>
<keyword evidence="1" id="KW-1133">Transmembrane helix</keyword>
<evidence type="ECO:0000313" key="3">
    <source>
        <dbReference type="Proteomes" id="UP001275436"/>
    </source>
</evidence>
<name>A0ABQ5TEP7_9BACI</name>
<evidence type="ECO:0000256" key="1">
    <source>
        <dbReference type="SAM" id="Phobius"/>
    </source>
</evidence>
<keyword evidence="3" id="KW-1185">Reference proteome</keyword>
<reference evidence="2 3" key="1">
    <citation type="submission" date="2023-02" db="EMBL/GenBank/DDBJ databases">
        <title>Oceanobacillus kimchii IFOP_LL358 isolated form Alexandrium catenella lab strain.</title>
        <authorList>
            <person name="Gajardo G."/>
            <person name="Ueki S."/>
            <person name="Maruyama F."/>
        </authorList>
    </citation>
    <scope>NUCLEOTIDE SEQUENCE [LARGE SCALE GENOMIC DNA]</scope>
    <source>
        <strain evidence="2 3">IFOP_LL358</strain>
    </source>
</reference>
<protein>
    <submittedName>
        <fullName evidence="2">Uncharacterized protein</fullName>
    </submittedName>
</protein>
<organism evidence="2 3">
    <name type="scientific">Oceanobacillus kimchii</name>
    <dbReference type="NCBI Taxonomy" id="746691"/>
    <lineage>
        <taxon>Bacteria</taxon>
        <taxon>Bacillati</taxon>
        <taxon>Bacillota</taxon>
        <taxon>Bacilli</taxon>
        <taxon>Bacillales</taxon>
        <taxon>Bacillaceae</taxon>
        <taxon>Oceanobacillus</taxon>
    </lineage>
</organism>
<comment type="caution">
    <text evidence="2">The sequence shown here is derived from an EMBL/GenBank/DDBJ whole genome shotgun (WGS) entry which is preliminary data.</text>
</comment>
<sequence length="66" mass="7898">MKLLVGQLVITALIWMGMASFYNQMNELNTWIFYLVTSWMLLLLVLVIKEWFRLKKSTKEDNDINE</sequence>
<keyword evidence="1" id="KW-0812">Transmembrane</keyword>
<dbReference type="Proteomes" id="UP001275436">
    <property type="component" value="Unassembled WGS sequence"/>
</dbReference>
<dbReference type="EMBL" id="BSKO01000001">
    <property type="protein sequence ID" value="GLO65318.1"/>
    <property type="molecule type" value="Genomic_DNA"/>
</dbReference>
<accession>A0ABQ5TEP7</accession>
<proteinExistence type="predicted"/>